<feature type="transmembrane region" description="Helical" evidence="6">
    <location>
        <begin position="160"/>
        <end position="180"/>
    </location>
</feature>
<comment type="subcellular location">
    <subcellularLocation>
        <location evidence="1 6">Membrane</location>
        <topology evidence="1 6">Multi-pass membrane protein</topology>
    </subcellularLocation>
</comment>
<accession>A0ABD3Q3T5</accession>
<dbReference type="PANTHER" id="PTHR12608:SF6">
    <property type="entry name" value="PROTEIN PAM71, CHLOROPLASTIC"/>
    <property type="match status" value="1"/>
</dbReference>
<evidence type="ECO:0000256" key="3">
    <source>
        <dbReference type="ARBA" id="ARBA00022692"/>
    </source>
</evidence>
<evidence type="ECO:0000256" key="6">
    <source>
        <dbReference type="RuleBase" id="RU365102"/>
    </source>
</evidence>
<feature type="transmembrane region" description="Helical" evidence="6">
    <location>
        <begin position="316"/>
        <end position="337"/>
    </location>
</feature>
<evidence type="ECO:0000256" key="4">
    <source>
        <dbReference type="ARBA" id="ARBA00022989"/>
    </source>
</evidence>
<dbReference type="EMBL" id="JABMIG020000075">
    <property type="protein sequence ID" value="KAL3795013.1"/>
    <property type="molecule type" value="Genomic_DNA"/>
</dbReference>
<dbReference type="InterPro" id="IPR001727">
    <property type="entry name" value="GDT1-like"/>
</dbReference>
<reference evidence="7 8" key="1">
    <citation type="journal article" date="2020" name="G3 (Bethesda)">
        <title>Improved Reference Genome for Cyclotella cryptica CCMP332, a Model for Cell Wall Morphogenesis, Salinity Adaptation, and Lipid Production in Diatoms (Bacillariophyta).</title>
        <authorList>
            <person name="Roberts W.R."/>
            <person name="Downey K.M."/>
            <person name="Ruck E.C."/>
            <person name="Traller J.C."/>
            <person name="Alverson A.J."/>
        </authorList>
    </citation>
    <scope>NUCLEOTIDE SEQUENCE [LARGE SCALE GENOMIC DNA]</scope>
    <source>
        <strain evidence="7 8">CCMP332</strain>
    </source>
</reference>
<dbReference type="GO" id="GO:0006816">
    <property type="term" value="P:calcium ion transport"/>
    <property type="evidence" value="ECO:0007669"/>
    <property type="project" value="UniProtKB-ARBA"/>
</dbReference>
<keyword evidence="8" id="KW-1185">Reference proteome</keyword>
<feature type="transmembrane region" description="Helical" evidence="6">
    <location>
        <begin position="77"/>
        <end position="97"/>
    </location>
</feature>
<feature type="chain" id="PRO_5044534137" description="GDT1 family protein" evidence="6">
    <location>
        <begin position="20"/>
        <end position="338"/>
    </location>
</feature>
<name>A0ABD3Q3T5_9STRA</name>
<dbReference type="GO" id="GO:0016020">
    <property type="term" value="C:membrane"/>
    <property type="evidence" value="ECO:0007669"/>
    <property type="project" value="UniProtKB-SubCell"/>
</dbReference>
<comment type="caution">
    <text evidence="7">The sequence shown here is derived from an EMBL/GenBank/DDBJ whole genome shotgun (WGS) entry which is preliminary data.</text>
</comment>
<dbReference type="InterPro" id="IPR049555">
    <property type="entry name" value="GDT1-like_CS"/>
</dbReference>
<evidence type="ECO:0000256" key="1">
    <source>
        <dbReference type="ARBA" id="ARBA00004141"/>
    </source>
</evidence>
<dbReference type="Proteomes" id="UP001516023">
    <property type="component" value="Unassembled WGS sequence"/>
</dbReference>
<dbReference type="PROSITE" id="PS01214">
    <property type="entry name" value="UPF0016"/>
    <property type="match status" value="1"/>
</dbReference>
<evidence type="ECO:0000256" key="5">
    <source>
        <dbReference type="ARBA" id="ARBA00023136"/>
    </source>
</evidence>
<evidence type="ECO:0000313" key="7">
    <source>
        <dbReference type="EMBL" id="KAL3795013.1"/>
    </source>
</evidence>
<dbReference type="PANTHER" id="PTHR12608">
    <property type="entry name" value="TRANSMEMBRANE PROTEIN HTP-1 RELATED"/>
    <property type="match status" value="1"/>
</dbReference>
<sequence>MRHFALLSFVGCVLRIVTGFSPTPLSTERVRRSIISAKPPSAFNIEHDSNQNAHLSATFKRHHVNSSAKSAPHRNKMAIAASSTAIIAIAALGLPLVSNAMITLSDISSITGGASASAASWLDSLTDSGFYQAFSLVFLSEIGDKTFFVAALLAAKLSRFISFVGSLGALAVMSIISVVIGQVFHAVPAGIANGVPLDDVAAVIAFTYFGVKVLSEAFESEDGKSAMDEEFEEAEETVEGNEKFSKGSNVGAQIASIFALVFAAEFGDRSFLATIALSAAQNPVSVAAGAIAAHGIATGIAVLGGAYISKYVSEKVIGYIGGALFLIFAATTAVGIFH</sequence>
<protein>
    <recommendedName>
        <fullName evidence="6">GDT1 family protein</fullName>
    </recommendedName>
</protein>
<feature type="signal peptide" evidence="6">
    <location>
        <begin position="1"/>
        <end position="19"/>
    </location>
</feature>
<dbReference type="AlphaFoldDB" id="A0ABD3Q3T5"/>
<evidence type="ECO:0000256" key="2">
    <source>
        <dbReference type="ARBA" id="ARBA00009190"/>
    </source>
</evidence>
<keyword evidence="6" id="KW-0732">Signal</keyword>
<gene>
    <name evidence="7" type="ORF">HJC23_006334</name>
</gene>
<evidence type="ECO:0000313" key="8">
    <source>
        <dbReference type="Proteomes" id="UP001516023"/>
    </source>
</evidence>
<keyword evidence="4 6" id="KW-1133">Transmembrane helix</keyword>
<comment type="caution">
    <text evidence="6">Lacks conserved residue(s) required for the propagation of feature annotation.</text>
</comment>
<feature type="transmembrane region" description="Helical" evidence="6">
    <location>
        <begin position="287"/>
        <end position="309"/>
    </location>
</feature>
<keyword evidence="5 6" id="KW-0472">Membrane</keyword>
<comment type="similarity">
    <text evidence="2 6">Belongs to the GDT1 family.</text>
</comment>
<keyword evidence="3 6" id="KW-0812">Transmembrane</keyword>
<proteinExistence type="inferred from homology"/>
<dbReference type="Pfam" id="PF01169">
    <property type="entry name" value="GDT1"/>
    <property type="match status" value="2"/>
</dbReference>
<organism evidence="7 8">
    <name type="scientific">Cyclotella cryptica</name>
    <dbReference type="NCBI Taxonomy" id="29204"/>
    <lineage>
        <taxon>Eukaryota</taxon>
        <taxon>Sar</taxon>
        <taxon>Stramenopiles</taxon>
        <taxon>Ochrophyta</taxon>
        <taxon>Bacillariophyta</taxon>
        <taxon>Coscinodiscophyceae</taxon>
        <taxon>Thalassiosirophycidae</taxon>
        <taxon>Stephanodiscales</taxon>
        <taxon>Stephanodiscaceae</taxon>
        <taxon>Cyclotella</taxon>
    </lineage>
</organism>